<name>A0AAW0C2K0_9AGAR</name>
<organism evidence="1 2">
    <name type="scientific">Favolaschia claudopus</name>
    <dbReference type="NCBI Taxonomy" id="2862362"/>
    <lineage>
        <taxon>Eukaryota</taxon>
        <taxon>Fungi</taxon>
        <taxon>Dikarya</taxon>
        <taxon>Basidiomycota</taxon>
        <taxon>Agaricomycotina</taxon>
        <taxon>Agaricomycetes</taxon>
        <taxon>Agaricomycetidae</taxon>
        <taxon>Agaricales</taxon>
        <taxon>Marasmiineae</taxon>
        <taxon>Mycenaceae</taxon>
        <taxon>Favolaschia</taxon>
    </lineage>
</organism>
<accession>A0AAW0C2K0</accession>
<gene>
    <name evidence="1" type="ORF">R3P38DRAFT_3186856</name>
</gene>
<proteinExistence type="predicted"/>
<dbReference type="AlphaFoldDB" id="A0AAW0C2K0"/>
<dbReference type="Proteomes" id="UP001362999">
    <property type="component" value="Unassembled WGS sequence"/>
</dbReference>
<reference evidence="1 2" key="1">
    <citation type="journal article" date="2024" name="J Genomics">
        <title>Draft genome sequencing and assembly of Favolaschia claudopus CIRM-BRFM 2984 isolated from oak limbs.</title>
        <authorList>
            <person name="Navarro D."/>
            <person name="Drula E."/>
            <person name="Chaduli D."/>
            <person name="Cazenave R."/>
            <person name="Ahrendt S."/>
            <person name="Wang J."/>
            <person name="Lipzen A."/>
            <person name="Daum C."/>
            <person name="Barry K."/>
            <person name="Grigoriev I.V."/>
            <person name="Favel A."/>
            <person name="Rosso M.N."/>
            <person name="Martin F."/>
        </authorList>
    </citation>
    <scope>NUCLEOTIDE SEQUENCE [LARGE SCALE GENOMIC DNA]</scope>
    <source>
        <strain evidence="1 2">CIRM-BRFM 2984</strain>
    </source>
</reference>
<protein>
    <submittedName>
        <fullName evidence="1">Uncharacterized protein</fullName>
    </submittedName>
</protein>
<sequence>MNLSEDYDRANAVTALDKIIHDRKNEQDISSRPDVQYFGNLNASQRNTGEYINLTDARQLDNTIIHEGARQNGGRRIWKIGAISSSGTVEHEMTFRIHGVLSKINLVPGEISHLNAHKAAALTQRIEIVGLGSAAFDDMIMNTKIVTDAFRRFLGSQYLPEWNIGEGYGDIRLNCSCLYLTKINGHTRDEVPFGPGVDPFGKFAKYKSQGYAHTSANIVRYFKRGMGNDKDVLYECFPANFRAGDIVEVQGNIIAFPTKDNAIKVVFQMNALTLEDASFSRAAELVKARKHAPPPAYLELKRKNWYEEDDEEMDIGRTRRKFKDLRLGDRAGPVEKEQE</sequence>
<evidence type="ECO:0000313" key="2">
    <source>
        <dbReference type="Proteomes" id="UP001362999"/>
    </source>
</evidence>
<comment type="caution">
    <text evidence="1">The sequence shown here is derived from an EMBL/GenBank/DDBJ whole genome shotgun (WGS) entry which is preliminary data.</text>
</comment>
<keyword evidence="2" id="KW-1185">Reference proteome</keyword>
<dbReference type="EMBL" id="JAWWNJ010000023">
    <property type="protein sequence ID" value="KAK7033317.1"/>
    <property type="molecule type" value="Genomic_DNA"/>
</dbReference>
<evidence type="ECO:0000313" key="1">
    <source>
        <dbReference type="EMBL" id="KAK7033317.1"/>
    </source>
</evidence>